<name>A0ABV3K821_STRON</name>
<dbReference type="EMBL" id="JBFAUK010000062">
    <property type="protein sequence ID" value="MEV5511301.1"/>
    <property type="molecule type" value="Genomic_DNA"/>
</dbReference>
<evidence type="ECO:0000313" key="5">
    <source>
        <dbReference type="Proteomes" id="UP001552594"/>
    </source>
</evidence>
<dbReference type="InterPro" id="IPR036388">
    <property type="entry name" value="WH-like_DNA-bd_sf"/>
</dbReference>
<dbReference type="PROSITE" id="PS50043">
    <property type="entry name" value="HTH_LUXR_2"/>
    <property type="match status" value="1"/>
</dbReference>
<dbReference type="PRINTS" id="PR00038">
    <property type="entry name" value="HTHLUXR"/>
</dbReference>
<dbReference type="SUPFAM" id="SSF46894">
    <property type="entry name" value="C-terminal effector domain of the bipartite response regulators"/>
    <property type="match status" value="1"/>
</dbReference>
<dbReference type="RefSeq" id="WP_206608443.1">
    <property type="nucleotide sequence ID" value="NZ_JBFAUK010000062.1"/>
</dbReference>
<sequence>MLYGRDAEQSAVAGLLERAWDGQGGALLIHGIAGIGKSALLGEAARRAGTAGSAVRVLRATGVEAEARLPFAALHLLLRPVLTEERLAALPGPQRRALCGALGLADEAPEDRFRTGLAVLTLLSHLAAEQPLLCLVDDVQWLDPSSAEALLFAARRLEGEPIAFLLAARDPLPAELRPLAAGIPDLRLASLDATAAGELLAERVPGLAAPVRERVIVQSGGHPLALVELPSALTTAQQAGAAPLPDELPVPNRLLVEYQARIEALGARTVLLVAAAEGSGELGTVLAAAGRLGAGAEELRAAEHAGLIHLGGNGNTGSSQGGWDGILRFRHPLIRAAAYQGAEPAERRAAHRALADVLDADRCPDRIAWHLAAAADGPDEEVASRLERVGQSAWERGAFAASIAGRLRAAELSATAGERARRLLSAAQVAVTTGRVDQAGELAGQALELTADRRLRAGLGMVRGAVADANGDPRAAAYIFLDHAEPMVPVHRDAAVPLLVLAWRSAWAVADGALVRRVAELAGRLGPEHLPEAALMAVAALNTAVDQEDWPMVRRAMNTLRGFVADVRDHNPDSHLIRLLAMDCAVLTGDDEATLDLAAAEAVRCFARSTLLSLGDVLGTLATVQLVTGRKREAESIADEAESAAATIADVAAAPRDRLLAVAARVSARTAASAGDERALDAAGVRAAGPAAVALLDLGLGRYEQALCGLEDARRSGPAAAVALLPATGDLVEAAVRAGVPERAAGPLAAFTAWAEAGGQSWAGAMALRCAALTGPEEEAEKRYQAALARHREGGRPFEQARTELLYGEWLRRARRRTDARPQLRHALAEFKRLGAIPWAERARVELRAVGDDTLDAPVARPDPLGALTPQERQVVRLAAGGVGNRDIAARLFLSSRTVEYHLYKAYPKLGIGSRRELAALLADPPR</sequence>
<keyword evidence="2" id="KW-0067">ATP-binding</keyword>
<dbReference type="PANTHER" id="PTHR16305:SF35">
    <property type="entry name" value="TRANSCRIPTIONAL ACTIVATOR DOMAIN"/>
    <property type="match status" value="1"/>
</dbReference>
<dbReference type="InterPro" id="IPR041664">
    <property type="entry name" value="AAA_16"/>
</dbReference>
<dbReference type="InterPro" id="IPR000792">
    <property type="entry name" value="Tscrpt_reg_LuxR_C"/>
</dbReference>
<evidence type="ECO:0000313" key="4">
    <source>
        <dbReference type="EMBL" id="MEV5511301.1"/>
    </source>
</evidence>
<dbReference type="Proteomes" id="UP001552594">
    <property type="component" value="Unassembled WGS sequence"/>
</dbReference>
<dbReference type="PANTHER" id="PTHR16305">
    <property type="entry name" value="TESTICULAR SOLUBLE ADENYLYL CYCLASE"/>
    <property type="match status" value="1"/>
</dbReference>
<dbReference type="Pfam" id="PF13191">
    <property type="entry name" value="AAA_16"/>
    <property type="match status" value="1"/>
</dbReference>
<dbReference type="SMART" id="SM00421">
    <property type="entry name" value="HTH_LUXR"/>
    <property type="match status" value="1"/>
</dbReference>
<dbReference type="Pfam" id="PF00196">
    <property type="entry name" value="GerE"/>
    <property type="match status" value="1"/>
</dbReference>
<comment type="caution">
    <text evidence="4">The sequence shown here is derived from an EMBL/GenBank/DDBJ whole genome shotgun (WGS) entry which is preliminary data.</text>
</comment>
<organism evidence="4 5">
    <name type="scientific">Streptomyces orinoci</name>
    <name type="common">Streptoverticillium orinoci</name>
    <dbReference type="NCBI Taxonomy" id="67339"/>
    <lineage>
        <taxon>Bacteria</taxon>
        <taxon>Bacillati</taxon>
        <taxon>Actinomycetota</taxon>
        <taxon>Actinomycetes</taxon>
        <taxon>Kitasatosporales</taxon>
        <taxon>Streptomycetaceae</taxon>
        <taxon>Streptomyces</taxon>
    </lineage>
</organism>
<evidence type="ECO:0000259" key="3">
    <source>
        <dbReference type="PROSITE" id="PS50043"/>
    </source>
</evidence>
<protein>
    <submittedName>
        <fullName evidence="4">AAA family ATPase</fullName>
    </submittedName>
</protein>
<dbReference type="Gene3D" id="1.10.10.10">
    <property type="entry name" value="Winged helix-like DNA-binding domain superfamily/Winged helix DNA-binding domain"/>
    <property type="match status" value="1"/>
</dbReference>
<reference evidence="4 5" key="1">
    <citation type="submission" date="2024-06" db="EMBL/GenBank/DDBJ databases">
        <title>The Natural Products Discovery Center: Release of the First 8490 Sequenced Strains for Exploring Actinobacteria Biosynthetic Diversity.</title>
        <authorList>
            <person name="Kalkreuter E."/>
            <person name="Kautsar S.A."/>
            <person name="Yang D."/>
            <person name="Bader C.D."/>
            <person name="Teijaro C.N."/>
            <person name="Fluegel L."/>
            <person name="Davis C.M."/>
            <person name="Simpson J.R."/>
            <person name="Lauterbach L."/>
            <person name="Steele A.D."/>
            <person name="Gui C."/>
            <person name="Meng S."/>
            <person name="Li G."/>
            <person name="Viehrig K."/>
            <person name="Ye F."/>
            <person name="Su P."/>
            <person name="Kiefer A.F."/>
            <person name="Nichols A."/>
            <person name="Cepeda A.J."/>
            <person name="Yan W."/>
            <person name="Fan B."/>
            <person name="Jiang Y."/>
            <person name="Adhikari A."/>
            <person name="Zheng C.-J."/>
            <person name="Schuster L."/>
            <person name="Cowan T.M."/>
            <person name="Smanski M.J."/>
            <person name="Chevrette M.G."/>
            <person name="De Carvalho L.P.S."/>
            <person name="Shen B."/>
        </authorList>
    </citation>
    <scope>NUCLEOTIDE SEQUENCE [LARGE SCALE GENOMIC DNA]</scope>
    <source>
        <strain evidence="4 5">NPDC052347</strain>
    </source>
</reference>
<gene>
    <name evidence="4" type="ORF">AB0L16_33645</name>
</gene>
<evidence type="ECO:0000256" key="1">
    <source>
        <dbReference type="ARBA" id="ARBA00022741"/>
    </source>
</evidence>
<feature type="domain" description="HTH luxR-type" evidence="3">
    <location>
        <begin position="861"/>
        <end position="926"/>
    </location>
</feature>
<dbReference type="InterPro" id="IPR027417">
    <property type="entry name" value="P-loop_NTPase"/>
</dbReference>
<keyword evidence="5" id="KW-1185">Reference proteome</keyword>
<dbReference type="SUPFAM" id="SSF52540">
    <property type="entry name" value="P-loop containing nucleoside triphosphate hydrolases"/>
    <property type="match status" value="1"/>
</dbReference>
<proteinExistence type="predicted"/>
<keyword evidence="1" id="KW-0547">Nucleotide-binding</keyword>
<accession>A0ABV3K821</accession>
<dbReference type="InterPro" id="IPR016032">
    <property type="entry name" value="Sig_transdc_resp-reg_C-effctor"/>
</dbReference>
<dbReference type="CDD" id="cd06170">
    <property type="entry name" value="LuxR_C_like"/>
    <property type="match status" value="1"/>
</dbReference>
<evidence type="ECO:0000256" key="2">
    <source>
        <dbReference type="ARBA" id="ARBA00022840"/>
    </source>
</evidence>